<feature type="compositionally biased region" description="Polar residues" evidence="1">
    <location>
        <begin position="1"/>
        <end position="12"/>
    </location>
</feature>
<feature type="region of interest" description="Disordered" evidence="1">
    <location>
        <begin position="276"/>
        <end position="310"/>
    </location>
</feature>
<feature type="region of interest" description="Disordered" evidence="1">
    <location>
        <begin position="1"/>
        <end position="21"/>
    </location>
</feature>
<evidence type="ECO:0000259" key="3">
    <source>
        <dbReference type="PROSITE" id="PS51782"/>
    </source>
</evidence>
<dbReference type="InterPro" id="IPR036779">
    <property type="entry name" value="LysM_dom_sf"/>
</dbReference>
<feature type="compositionally biased region" description="Polar residues" evidence="1">
    <location>
        <begin position="104"/>
        <end position="116"/>
    </location>
</feature>
<dbReference type="STRING" id="36847.CLNEO_00100"/>
<dbReference type="OrthoDB" id="9800780at2"/>
<proteinExistence type="predicted"/>
<dbReference type="SMART" id="SM00257">
    <property type="entry name" value="LysM"/>
    <property type="match status" value="1"/>
</dbReference>
<feature type="transmembrane region" description="Helical" evidence="2">
    <location>
        <begin position="216"/>
        <end position="233"/>
    </location>
</feature>
<feature type="domain" description="LysM" evidence="3">
    <location>
        <begin position="311"/>
        <end position="358"/>
    </location>
</feature>
<organism evidence="4 5">
    <name type="scientific">Anaerotignum neopropionicum</name>
    <dbReference type="NCBI Taxonomy" id="36847"/>
    <lineage>
        <taxon>Bacteria</taxon>
        <taxon>Bacillati</taxon>
        <taxon>Bacillota</taxon>
        <taxon>Clostridia</taxon>
        <taxon>Lachnospirales</taxon>
        <taxon>Anaerotignaceae</taxon>
        <taxon>Anaerotignum</taxon>
    </lineage>
</organism>
<dbReference type="AlphaFoldDB" id="A0A136WH73"/>
<keyword evidence="2" id="KW-1133">Transmembrane helix</keyword>
<dbReference type="Pfam" id="PF01476">
    <property type="entry name" value="LysM"/>
    <property type="match status" value="1"/>
</dbReference>
<dbReference type="Gene3D" id="3.10.350.10">
    <property type="entry name" value="LysM domain"/>
    <property type="match status" value="1"/>
</dbReference>
<evidence type="ECO:0000313" key="4">
    <source>
        <dbReference type="EMBL" id="KXL53918.1"/>
    </source>
</evidence>
<reference evidence="4 5" key="1">
    <citation type="submission" date="2016-01" db="EMBL/GenBank/DDBJ databases">
        <title>Genome sequence of Clostridium neopropionicum X4, DSM-3847.</title>
        <authorList>
            <person name="Poehlein A."/>
            <person name="Beck M.H."/>
            <person name="Bengelsdorf F.R."/>
            <person name="Daniel R."/>
            <person name="Duerre P."/>
        </authorList>
    </citation>
    <scope>NUCLEOTIDE SEQUENCE [LARGE SCALE GENOMIC DNA]</scope>
    <source>
        <strain evidence="4 5">DSM-3847</strain>
    </source>
</reference>
<dbReference type="InterPro" id="IPR018392">
    <property type="entry name" value="LysM"/>
</dbReference>
<dbReference type="Proteomes" id="UP000070539">
    <property type="component" value="Unassembled WGS sequence"/>
</dbReference>
<gene>
    <name evidence="4" type="ORF">CLNEO_00100</name>
</gene>
<accession>A0A136WH73</accession>
<feature type="region of interest" description="Disordered" evidence="1">
    <location>
        <begin position="141"/>
        <end position="172"/>
    </location>
</feature>
<dbReference type="RefSeq" id="WP_066083256.1">
    <property type="nucleotide sequence ID" value="NZ_LRVM01000001.1"/>
</dbReference>
<evidence type="ECO:0000256" key="2">
    <source>
        <dbReference type="SAM" id="Phobius"/>
    </source>
</evidence>
<feature type="region of interest" description="Disordered" evidence="1">
    <location>
        <begin position="40"/>
        <end position="119"/>
    </location>
</feature>
<keyword evidence="2" id="KW-0472">Membrane</keyword>
<dbReference type="CDD" id="cd00118">
    <property type="entry name" value="LysM"/>
    <property type="match status" value="1"/>
</dbReference>
<comment type="caution">
    <text evidence="4">The sequence shown here is derived from an EMBL/GenBank/DDBJ whole genome shotgun (WGS) entry which is preliminary data.</text>
</comment>
<name>A0A136WH73_9FIRM</name>
<keyword evidence="5" id="KW-1185">Reference proteome</keyword>
<evidence type="ECO:0000313" key="5">
    <source>
        <dbReference type="Proteomes" id="UP000070539"/>
    </source>
</evidence>
<dbReference type="SUPFAM" id="SSF54106">
    <property type="entry name" value="LysM domain"/>
    <property type="match status" value="1"/>
</dbReference>
<evidence type="ECO:0000256" key="1">
    <source>
        <dbReference type="SAM" id="MobiDB-lite"/>
    </source>
</evidence>
<feature type="compositionally biased region" description="Basic and acidic residues" evidence="1">
    <location>
        <begin position="162"/>
        <end position="172"/>
    </location>
</feature>
<dbReference type="PROSITE" id="PS51782">
    <property type="entry name" value="LYSM"/>
    <property type="match status" value="1"/>
</dbReference>
<feature type="compositionally biased region" description="Low complexity" evidence="1">
    <location>
        <begin position="297"/>
        <end position="310"/>
    </location>
</feature>
<dbReference type="EMBL" id="LRVM01000001">
    <property type="protein sequence ID" value="KXL53918.1"/>
    <property type="molecule type" value="Genomic_DNA"/>
</dbReference>
<protein>
    <submittedName>
        <fullName evidence="4">LysM domain/BON superfamily protein</fullName>
    </submittedName>
</protein>
<keyword evidence="2" id="KW-0812">Transmembrane</keyword>
<sequence length="360" mass="40659">MSSDKNSNTNPGSRGMADNDKEYYEDLYNDLPKEVVDILMQTHPLMSKDGNTEPNRSRKRPSREDIEEVREARMQQVGTEINEIKKAPQQEGEPTRYVSRRARSTSSLEDTNNPVSVGNRIEQDEYDDGIQYVSVMPSRKKSKIAEDVSQQTLSPAKRKKSRKEDNAFEDFTPKGRNRFEELDFEEKAKQEHLDSLYDDYDDYDDAYDFRGGVSKLGIILGVMGLILIVFLIFKCVSLNSKLEDAQNQLTANVDLSSKYESVQLEKMQLEEQLANLQNPDVEGNTPEGEETQPPNTPEGNANTTGNNGTTTEYVVQEGDTAWSIAQKVYGNGTEYKKILDANNLKETDTIGVGTKLKIPR</sequence>